<sequence>MKDGDDDDLALAIALSKSLMVASPIEYGDPTHGAGGDEASYPPPAYSAFAGQEALQAARALLRRLALGLVVTLVQAAAAALLLPPAGAGRSPPGGGESDSDEGGDGRDASPLAALPLMAAPLLEMARLCVRAIEVRGRVAEGLLGEPTSGRRRLAAACTRLLAPLDLRSLVLSGAAPPGGGSACELLRLLSALLCTFCLSANLPTGSAGSHTLGSAVGRRLSAVLCRGLLPAALRLIRREAAAIKAGRRAWAALRACQPQPADPRAVALLLRCTSRLLVDVDSEHDQAAAARLESVPVRLAGGFNLAAEAPCSDEPPQPAGSVGAQLSLQLSLLSFLGGPVLGREAPAALAPLVRRSLGTRHAVVRTGAIDPAVPPGGQLAPPAVLAAAAADDSGRDEAALLRSLLAHLLAVDAAAVGGGFDGDGASASGAAWMDVGRGAGGRGASESWRLSAAASAMASEVLRARTQLAMDAVLRACAAAAACASGGGEGLVLQCGALGRQLLGLCLDGWQAHCAPRLTAAATALLPAAAARAAWADVIRTGRLHAAVSTALDAAMPPAASASHSAAVLGLALDKLEGLLASNDTAAHALLCYLLCAAPAGGHLDERALSATLALLRHDERLGRDRAAGWPLAPRTEPLVLRLTLSLVSLREGELETGASPPASGDAAAAASGSSGGGAWQRLSQLLGALLLAPAEGESPHALAQAALQARLWPALRRHLEKCCASTTQGTPFRGDGTTPPQPCLWSAWGADLFALMRGLAVAGGGALALSASDAEAMEMVCAPVTAGGAVVLARGSVDESNADLALPDEASAVERRARQLACRVCTYAVTGSNFTDQHWYYCYTCGLTQSEGCCSVCIRVCHAGHVVSLALLRCMAESSFVTVVFGAYEWLLSLAQAEERAAAAVGIAASEPDLFPTALGFEIVSLAFCPADSTLLLVAGLRAAAVLTVSPRGEVSVRLPLDLGLETPTASSPPPSLLRALWAPGVAPCVGLLSGGPAGWVKLYDLRRHRGAPFAHLAPPDEPLKDVTFATDAAAGPEAASPGLVVLAMSGAASVAAAAGAPCGGSGGAGSATLQPLLLCVTPAAIEATKPPGGGGSQLDSLRAALLRAFERRTSATRLAFRVDAFEEGSCVTSSPEVTLFVDAARGAPDSIKARLSAASDDCIVGQVEYGPMTLSVSNSSSDLVPIGVRLLLGASHPHQVPSSIRLFGRTVSTVDGERRWYDLPFTPAESIVGQRSFSLTLAPAHSGAGPPVLNAVEVFGATRREFGFDMQVTALSAKHLTPSAASSVHGGEGGLRRRQILVGLETALTELRALPRALRLDGSLATLRRPAKSLLRLLEPQRERYHEIKDGALFRHTAAVAEALAAEPSSAGAAAAMSAAVGGADRAALGSASAAAAALLPLLSALCKVVHKRPQSLLRHHAVEEPPPAAEEGGGRAAEPSGGPAPAPPTAAELDALRPIWSQLSALLLSQSESVRTATAAALSRALLSSLPSGAAPPFDGFAGMGGAMGSAKSVEFLVANSCLGGSAPLYAAQSAVLPLLANESEGDGGGNEGNEGGDGEGSPPPPMAPMGLAAAEGGEPSLDSAPSAMEMDTALGGGSLGRPEVAGGARRRQRHLVCCLRLLMLEGLEGLSNTSGITALPYLQLLVQFAGTEPPAALHAPSAATVLPEGAAVAAPAGKPAGASAEVQEAIGWGVAVADAVSARLMSAGGAEQAASPSAAKPAYGRMHASDLFEEAAQLLLDAAKKLLLALCGSKPRYAELRDAGLASIELARVRRVLSEARVLDASPPHEGAAPDGQRIGGDAAGGVDAGGGGIWIATLPFLLRATFALRGESSLLHPLLAAAQLARFVRLFALCGRACIRAEACAVVAGLWAHATREQRCSIYASLRAVLPALPQQGAASHELIVLLGNLLLPAAASAAASGAVTDAGLPPHMASHVMDSFVAALRAQHQLLSAHPNAGTYAALGSLVEVDGHYLETAPAHASARPEAAPTQVKLESLQAETKFTENCQIVRLSASHTLHGGVLRIADVRRSMMVASIRLYAHNKPVADAGELKGRWDLWRRVKTLPVAAGQAEVRFDFSVPVVATNLLIEYATFHEPAVGASEKLQCPRCSRSVADRHGICRHCGDNAYQCRHCRNINYEHLDAFLCNECGFCKHSRFEWLLQVRPSYVVERITTEAEKKRLVGMCLSLFCRLAGEDAAMRDALLARGLLEEVFANCLINAPRRCVGPATRLLCTLSLGSEAATTALQRRLSARLQLCLLHHSALPQEELLAPEVTLLCDLASMHDDLWPQRLAMLLGALRSGIRLVSAPPPSSDAAQRPSTSFLCRRLVLPCLRVLLATIAPPAPVVPPMPSGAASPTLTELAGAGGSGALIAPAFMRRAVAAGGLASAEYFELLRGLAAPASRRLFLVARGTLPHLVALVDEEARAVRAVEEADGVLDLLQGRTLRALVELLASLVEPPTSDSERRRFLAACVAAVREHRLCGLVCPERPEPDYPLQLSKAPTQEEFIRGAMTKNPYMKSSLGPLMRDVKNRICRDLDMVGLIEDDNGMELLVAGKIVKLDLPVAAVYEQGLDGEATEEIVEAIDEEAAEETDPEAEFALSAVVGEEGGLELLLRLLEVAGMPRAGQPGECIVLLLKLLHACCRIRANRRRVLALGGTARLLRLYAHFELYADFGACDAAGDAAGRHAFWLECLVGLLTEPQSRVAAEAGLARAGAAYLLSAFAAERQGATAAQWAEALSRPALPFVLQLLGSLARTHAGTQQLLLAPEVMGTIHALEQHSSSASKAIGTWAEALLEAMRDAGLAATVDRLRQSTQASKRKAALDQRQRILSSMGMSAAAGDGKGPGSKRVVVSAAATAALIGDLQEEVGHVCVVCGEGEAYRPGETLGVYVFTKRVPLPSLCEPCGGAASAAHASPVSRGSPFLPYGSALGSLGLGGAVAPSEACHTTVSHFNTIHVRCHREAATAERSLKQPKQEWEGATLRNSRTRANGLLPFWGATVGEEAYGACVEQFWAQAQSTGRADAPRPKLLAHNLRLLLLRFACEEQFSHDARGGGRESNIRLLPYLVQMASYFLDAKGEAQRRSHRRSLAAFRLRQHDQAVLSELASLLADYEAELLTMADLDEAFDVLGLTALALEAGSVSEFVARAKSAG</sequence>
<evidence type="ECO:0000256" key="5">
    <source>
        <dbReference type="PROSITE-ProRule" id="PRU01388"/>
    </source>
</evidence>
<evidence type="ECO:0000313" key="10">
    <source>
        <dbReference type="Proteomes" id="UP000013827"/>
    </source>
</evidence>
<evidence type="ECO:0000259" key="8">
    <source>
        <dbReference type="SMART" id="SM00396"/>
    </source>
</evidence>
<evidence type="ECO:0000256" key="6">
    <source>
        <dbReference type="SAM" id="MobiDB-lite"/>
    </source>
</evidence>
<dbReference type="HOGENOM" id="CLU_225603_0_0_1"/>
<comment type="similarity">
    <text evidence="1 5">Belongs to the UBR4 family.</text>
</comment>
<feature type="region of interest" description="Disordered" evidence="6">
    <location>
        <begin position="85"/>
        <end position="110"/>
    </location>
</feature>
<dbReference type="GeneID" id="17267188"/>
<feature type="compositionally biased region" description="Gly residues" evidence="6">
    <location>
        <begin position="1551"/>
        <end position="1564"/>
    </location>
</feature>
<dbReference type="PaxDb" id="2903-EOD21681"/>
<dbReference type="RefSeq" id="XP_005774110.1">
    <property type="nucleotide sequence ID" value="XM_005774053.1"/>
</dbReference>
<feature type="transmembrane region" description="Helical" evidence="7">
    <location>
        <begin position="65"/>
        <end position="83"/>
    </location>
</feature>
<dbReference type="InterPro" id="IPR003126">
    <property type="entry name" value="Znf_UBR"/>
</dbReference>
<protein>
    <recommendedName>
        <fullName evidence="8">UBR-type domain-containing protein</fullName>
    </recommendedName>
</protein>
<keyword evidence="10" id="KW-1185">Reference proteome</keyword>
<dbReference type="Proteomes" id="UP000013827">
    <property type="component" value="Unassembled WGS sequence"/>
</dbReference>
<dbReference type="STRING" id="2903.R1EFA3"/>
<feature type="domain" description="UBR-type" evidence="8">
    <location>
        <begin position="825"/>
        <end position="891"/>
    </location>
</feature>
<feature type="compositionally biased region" description="Low complexity" evidence="6">
    <location>
        <begin position="1573"/>
        <end position="1584"/>
    </location>
</feature>
<proteinExistence type="inferred from homology"/>
<keyword evidence="7" id="KW-0812">Transmembrane</keyword>
<keyword evidence="4" id="KW-0862">Zinc</keyword>
<dbReference type="InterPro" id="IPR025704">
    <property type="entry name" value="E3_Ub_ligase_UBR4_C"/>
</dbReference>
<dbReference type="SMART" id="SM00396">
    <property type="entry name" value="ZnF_UBR1"/>
    <property type="match status" value="1"/>
</dbReference>
<evidence type="ECO:0000256" key="2">
    <source>
        <dbReference type="ARBA" id="ARBA00022723"/>
    </source>
</evidence>
<reference evidence="10" key="1">
    <citation type="journal article" date="2013" name="Nature">
        <title>Pan genome of the phytoplankton Emiliania underpins its global distribution.</title>
        <authorList>
            <person name="Read B.A."/>
            <person name="Kegel J."/>
            <person name="Klute M.J."/>
            <person name="Kuo A."/>
            <person name="Lefebvre S.C."/>
            <person name="Maumus F."/>
            <person name="Mayer C."/>
            <person name="Miller J."/>
            <person name="Monier A."/>
            <person name="Salamov A."/>
            <person name="Young J."/>
            <person name="Aguilar M."/>
            <person name="Claverie J.M."/>
            <person name="Frickenhaus S."/>
            <person name="Gonzalez K."/>
            <person name="Herman E.K."/>
            <person name="Lin Y.C."/>
            <person name="Napier J."/>
            <person name="Ogata H."/>
            <person name="Sarno A.F."/>
            <person name="Shmutz J."/>
            <person name="Schroeder D."/>
            <person name="de Vargas C."/>
            <person name="Verret F."/>
            <person name="von Dassow P."/>
            <person name="Valentin K."/>
            <person name="Van de Peer Y."/>
            <person name="Wheeler G."/>
            <person name="Dacks J.B."/>
            <person name="Delwiche C.F."/>
            <person name="Dyhrman S.T."/>
            <person name="Glockner G."/>
            <person name="John U."/>
            <person name="Richards T."/>
            <person name="Worden A.Z."/>
            <person name="Zhang X."/>
            <person name="Grigoriev I.V."/>
            <person name="Allen A.E."/>
            <person name="Bidle K."/>
            <person name="Borodovsky M."/>
            <person name="Bowler C."/>
            <person name="Brownlee C."/>
            <person name="Cock J.M."/>
            <person name="Elias M."/>
            <person name="Gladyshev V.N."/>
            <person name="Groth M."/>
            <person name="Guda C."/>
            <person name="Hadaegh A."/>
            <person name="Iglesias-Rodriguez M.D."/>
            <person name="Jenkins J."/>
            <person name="Jones B.M."/>
            <person name="Lawson T."/>
            <person name="Leese F."/>
            <person name="Lindquist E."/>
            <person name="Lobanov A."/>
            <person name="Lomsadze A."/>
            <person name="Malik S.B."/>
            <person name="Marsh M.E."/>
            <person name="Mackinder L."/>
            <person name="Mock T."/>
            <person name="Mueller-Roeber B."/>
            <person name="Pagarete A."/>
            <person name="Parker M."/>
            <person name="Probert I."/>
            <person name="Quesneville H."/>
            <person name="Raines C."/>
            <person name="Rensing S.A."/>
            <person name="Riano-Pachon D.M."/>
            <person name="Richier S."/>
            <person name="Rokitta S."/>
            <person name="Shiraiwa Y."/>
            <person name="Soanes D.M."/>
            <person name="van der Giezen M."/>
            <person name="Wahlund T.M."/>
            <person name="Williams B."/>
            <person name="Wilson W."/>
            <person name="Wolfe G."/>
            <person name="Wurch L.L."/>
        </authorList>
    </citation>
    <scope>NUCLEOTIDE SEQUENCE</scope>
</reference>
<feature type="region of interest" description="Disordered" evidence="6">
    <location>
        <begin position="1546"/>
        <end position="1611"/>
    </location>
</feature>
<reference evidence="9" key="2">
    <citation type="submission" date="2024-10" db="UniProtKB">
        <authorList>
            <consortium name="EnsemblProtists"/>
        </authorList>
    </citation>
    <scope>IDENTIFICATION</scope>
</reference>
<dbReference type="GO" id="GO:0008270">
    <property type="term" value="F:zinc ion binding"/>
    <property type="evidence" value="ECO:0007669"/>
    <property type="project" value="UniProtKB-KW"/>
</dbReference>
<name>A0A0D3JDU6_EMIH1</name>
<organism evidence="9 10">
    <name type="scientific">Emiliania huxleyi (strain CCMP1516)</name>
    <dbReference type="NCBI Taxonomy" id="280463"/>
    <lineage>
        <taxon>Eukaryota</taxon>
        <taxon>Haptista</taxon>
        <taxon>Haptophyta</taxon>
        <taxon>Prymnesiophyceae</taxon>
        <taxon>Isochrysidales</taxon>
        <taxon>Noelaerhabdaceae</taxon>
        <taxon>Emiliania</taxon>
    </lineage>
</organism>
<dbReference type="PROSITE" id="PS52043">
    <property type="entry name" value="UBR4_E3"/>
    <property type="match status" value="1"/>
</dbReference>
<dbReference type="KEGG" id="ehx:EMIHUDRAFT_207692"/>
<dbReference type="Pfam" id="PF13764">
    <property type="entry name" value="E3_UbLigase_R4"/>
    <property type="match status" value="1"/>
</dbReference>
<feature type="region of interest" description="Disordered" evidence="6">
    <location>
        <begin position="1424"/>
        <end position="1454"/>
    </location>
</feature>
<keyword evidence="7" id="KW-1133">Transmembrane helix</keyword>
<evidence type="ECO:0000256" key="3">
    <source>
        <dbReference type="ARBA" id="ARBA00022771"/>
    </source>
</evidence>
<dbReference type="PANTHER" id="PTHR21725">
    <property type="entry name" value="E3 UBIQUITIN-PROTEIN LIGASE UBR4"/>
    <property type="match status" value="1"/>
</dbReference>
<keyword evidence="7" id="KW-0472">Membrane</keyword>
<keyword evidence="3 5" id="KW-0863">Zinc-finger</keyword>
<evidence type="ECO:0000256" key="1">
    <source>
        <dbReference type="ARBA" id="ARBA00009970"/>
    </source>
</evidence>
<evidence type="ECO:0000313" key="9">
    <source>
        <dbReference type="EnsemblProtists" id="EOD21681"/>
    </source>
</evidence>
<evidence type="ECO:0000256" key="7">
    <source>
        <dbReference type="SAM" id="Phobius"/>
    </source>
</evidence>
<dbReference type="eggNOG" id="KOG1776">
    <property type="taxonomic scope" value="Eukaryota"/>
</dbReference>
<evidence type="ECO:0000256" key="4">
    <source>
        <dbReference type="ARBA" id="ARBA00022833"/>
    </source>
</evidence>
<feature type="region of interest" description="UBR4 E3 catalytic module" evidence="5">
    <location>
        <begin position="2751"/>
        <end position="3162"/>
    </location>
</feature>
<keyword evidence="2" id="KW-0479">Metal-binding</keyword>
<accession>A0A0D3JDU6</accession>
<dbReference type="PANTHER" id="PTHR21725:SF1">
    <property type="entry name" value="E3 UBIQUITIN-PROTEIN LIGASE UBR4"/>
    <property type="match status" value="1"/>
</dbReference>
<dbReference type="EnsemblProtists" id="EOD21681">
    <property type="protein sequence ID" value="EOD21681"/>
    <property type="gene ID" value="EMIHUDRAFT_207692"/>
</dbReference>
<dbReference type="InterPro" id="IPR045189">
    <property type="entry name" value="UBR4-like"/>
</dbReference>